<dbReference type="PANTHER" id="PTHR10937">
    <property type="entry name" value="GLUCOSAMINE--FRUCTOSE-6-PHOSPHATE AMINOTRANSFERASE, ISOMERIZING"/>
    <property type="match status" value="1"/>
</dbReference>
<dbReference type="AlphaFoldDB" id="A0AAC8VJ71"/>
<evidence type="ECO:0000313" key="3">
    <source>
        <dbReference type="EMBL" id="ALB23470.1"/>
    </source>
</evidence>
<evidence type="ECO:0000259" key="2">
    <source>
        <dbReference type="PROSITE" id="PS51464"/>
    </source>
</evidence>
<dbReference type="Pfam" id="PF01380">
    <property type="entry name" value="SIS"/>
    <property type="match status" value="2"/>
</dbReference>
<dbReference type="Proteomes" id="UP000029558">
    <property type="component" value="Chromosome"/>
</dbReference>
<dbReference type="InterPro" id="IPR035490">
    <property type="entry name" value="GlmS/FrlB_SIS"/>
</dbReference>
<name>A0AAC8VJ71_PISSA</name>
<sequence>MTTFMAEETRYTPLCIESQLKENNTLWQEIAAIIKKRQPQFAMTIGRGSSDHACTFAKYLLETQYNLVTASAAPSTRTLYQANLQLKHALVIAISQSGQSVDLCEMMTHAKKQGATTIAIVNQTESPLADLAEFVIPIHAGEEKSVAATKSYIGALAALLQLTNTLSPHIDLPLSALPEYLRLALDSDWNQSLPIFKDAKTTLIVGRGYQFPIAQEAALKCKETAILHAEAFSGAEVLHGPFALVQNNYPVLSFIHKDASQQQMVDLIGRIQQTGAQPITAAAGNLSHLNQLKTHSKEVILLPHSLHPLLDPLITIQSFYVFIEQLARLRGFNPDEPLNLSKVTSTK</sequence>
<keyword evidence="3" id="KW-0032">Aminotransferase</keyword>
<dbReference type="GO" id="GO:1901135">
    <property type="term" value="P:carbohydrate derivative metabolic process"/>
    <property type="evidence" value="ECO:0007669"/>
    <property type="project" value="InterPro"/>
</dbReference>
<dbReference type="InterPro" id="IPR001347">
    <property type="entry name" value="SIS_dom"/>
</dbReference>
<feature type="domain" description="SIS" evidence="2">
    <location>
        <begin position="192"/>
        <end position="337"/>
    </location>
</feature>
<dbReference type="Gene3D" id="3.40.50.10490">
    <property type="entry name" value="Glucose-6-phosphate isomerase like protein, domain 1"/>
    <property type="match status" value="2"/>
</dbReference>
<dbReference type="PROSITE" id="PS51464">
    <property type="entry name" value="SIS"/>
    <property type="match status" value="2"/>
</dbReference>
<accession>A0AAC8VJ71</accession>
<dbReference type="InterPro" id="IPR046348">
    <property type="entry name" value="SIS_dom_sf"/>
</dbReference>
<keyword evidence="1" id="KW-0677">Repeat</keyword>
<dbReference type="CDD" id="cd05008">
    <property type="entry name" value="SIS_GlmS_GlmD_1"/>
    <property type="match status" value="1"/>
</dbReference>
<evidence type="ECO:0000313" key="4">
    <source>
        <dbReference type="Proteomes" id="UP000029558"/>
    </source>
</evidence>
<reference evidence="3 4" key="1">
    <citation type="journal article" date="2014" name="Genome Announc.">
        <title>Comparative Genome Analysis of Two Isolates of the Fish Pathogen Piscirickettsia salmonis from Different Hosts Reveals Major Differences in Virulence-Associated Secretion Systems.</title>
        <authorList>
            <person name="Bohle H."/>
            <person name="Henriquez P."/>
            <person name="Grothusen H."/>
            <person name="Navas E."/>
            <person name="Sandoval A."/>
            <person name="Bustamante F."/>
            <person name="Bustos P."/>
            <person name="Mancilla M."/>
        </authorList>
    </citation>
    <scope>NUCLEOTIDE SEQUENCE [LARGE SCALE GENOMIC DNA]</scope>
    <source>
        <strain evidence="4">B1-32597</strain>
    </source>
</reference>
<feature type="domain" description="SIS" evidence="2">
    <location>
        <begin position="30"/>
        <end position="176"/>
    </location>
</feature>
<dbReference type="EC" id="2.6.1.16" evidence="3"/>
<evidence type="ECO:0000256" key="1">
    <source>
        <dbReference type="ARBA" id="ARBA00022737"/>
    </source>
</evidence>
<dbReference type="EMBL" id="CP012508">
    <property type="protein sequence ID" value="ALB23470.1"/>
    <property type="molecule type" value="Genomic_DNA"/>
</dbReference>
<dbReference type="SUPFAM" id="SSF53697">
    <property type="entry name" value="SIS domain"/>
    <property type="match status" value="1"/>
</dbReference>
<dbReference type="GO" id="GO:0004360">
    <property type="term" value="F:glutamine-fructose-6-phosphate transaminase (isomerizing) activity"/>
    <property type="evidence" value="ECO:0007669"/>
    <property type="project" value="UniProtKB-EC"/>
</dbReference>
<proteinExistence type="predicted"/>
<dbReference type="RefSeq" id="WP_017377990.1">
    <property type="nucleotide sequence ID" value="NZ_CP012508.1"/>
</dbReference>
<protein>
    <submittedName>
        <fullName evidence="3">SIS domain protein</fullName>
        <ecNumber evidence="3">2.6.1.16</ecNumber>
    </submittedName>
</protein>
<dbReference type="InterPro" id="IPR035466">
    <property type="entry name" value="GlmS/AgaS_SIS"/>
</dbReference>
<gene>
    <name evidence="3" type="ORF">KU39_2292</name>
</gene>
<keyword evidence="3" id="KW-0808">Transferase</keyword>
<dbReference type="PANTHER" id="PTHR10937:SF8">
    <property type="entry name" value="AMINOTRANSFERASE-RELATED"/>
    <property type="match status" value="1"/>
</dbReference>
<dbReference type="CDD" id="cd05009">
    <property type="entry name" value="SIS_GlmS_GlmD_2"/>
    <property type="match status" value="1"/>
</dbReference>
<dbReference type="GO" id="GO:0097367">
    <property type="term" value="F:carbohydrate derivative binding"/>
    <property type="evidence" value="ECO:0007669"/>
    <property type="project" value="InterPro"/>
</dbReference>
<organism evidence="3 4">
    <name type="scientific">Piscirickettsia salmonis</name>
    <dbReference type="NCBI Taxonomy" id="1238"/>
    <lineage>
        <taxon>Bacteria</taxon>
        <taxon>Pseudomonadati</taxon>
        <taxon>Pseudomonadota</taxon>
        <taxon>Gammaproteobacteria</taxon>
        <taxon>Thiotrichales</taxon>
        <taxon>Piscirickettsiaceae</taxon>
        <taxon>Piscirickettsia</taxon>
    </lineage>
</organism>